<proteinExistence type="predicted"/>
<dbReference type="RefSeq" id="WP_145038777.1">
    <property type="nucleotide sequence ID" value="NZ_CP036347.1"/>
</dbReference>
<evidence type="ECO:0000313" key="2">
    <source>
        <dbReference type="Proteomes" id="UP000320722"/>
    </source>
</evidence>
<evidence type="ECO:0000313" key="1">
    <source>
        <dbReference type="EMBL" id="QDU02191.1"/>
    </source>
</evidence>
<sequence>MHLRDVTIHASEGLAEKYKDGFVGKFARDVECVNVLFLKLIDRKITTDGTKKLALMFTDNSDELIERHHLYPEQPDVLIFNWLFPFADYAGAAESDKKRLIFTALCDCATYLARQYQWETQPLDEARVQAELQHYECSGYVKPSWISPDSKWRVKVYYDFGLEFLEFYACLFRNRSKTELNRQYLGKVVPVQGCNRVGKSHGKWLSSTQFEMISPSFFRKQWVCDFSEAIIEHS</sequence>
<reference evidence="1 2" key="1">
    <citation type="submission" date="2019-02" db="EMBL/GenBank/DDBJ databases">
        <title>Deep-cultivation of Planctomycetes and their phenomic and genomic characterization uncovers novel biology.</title>
        <authorList>
            <person name="Wiegand S."/>
            <person name="Jogler M."/>
            <person name="Boedeker C."/>
            <person name="Pinto D."/>
            <person name="Vollmers J."/>
            <person name="Rivas-Marin E."/>
            <person name="Kohn T."/>
            <person name="Peeters S.H."/>
            <person name="Heuer A."/>
            <person name="Rast P."/>
            <person name="Oberbeckmann S."/>
            <person name="Bunk B."/>
            <person name="Jeske O."/>
            <person name="Meyerdierks A."/>
            <person name="Storesund J.E."/>
            <person name="Kallscheuer N."/>
            <person name="Luecker S."/>
            <person name="Lage O.M."/>
            <person name="Pohl T."/>
            <person name="Merkel B.J."/>
            <person name="Hornburger P."/>
            <person name="Mueller R.-W."/>
            <person name="Bruemmer F."/>
            <person name="Labrenz M."/>
            <person name="Spormann A.M."/>
            <person name="Op den Camp H."/>
            <person name="Overmann J."/>
            <person name="Amann R."/>
            <person name="Jetten M.S.M."/>
            <person name="Mascher T."/>
            <person name="Medema M.H."/>
            <person name="Devos D.P."/>
            <person name="Kaster A.-K."/>
            <person name="Ovreas L."/>
            <person name="Rohde M."/>
            <person name="Galperin M.Y."/>
            <person name="Jogler C."/>
        </authorList>
    </citation>
    <scope>NUCLEOTIDE SEQUENCE [LARGE SCALE GENOMIC DNA]</scope>
    <source>
        <strain evidence="1 2">V6</strain>
    </source>
</reference>
<dbReference type="EMBL" id="CP036347">
    <property type="protein sequence ID" value="QDU02191.1"/>
    <property type="molecule type" value="Genomic_DNA"/>
</dbReference>
<gene>
    <name evidence="1" type="ORF">V6x_18920</name>
</gene>
<dbReference type="Proteomes" id="UP000320722">
    <property type="component" value="Chromosome"/>
</dbReference>
<accession>A0A517WAC4</accession>
<organism evidence="1 2">
    <name type="scientific">Gimesia chilikensis</name>
    <dbReference type="NCBI Taxonomy" id="2605989"/>
    <lineage>
        <taxon>Bacteria</taxon>
        <taxon>Pseudomonadati</taxon>
        <taxon>Planctomycetota</taxon>
        <taxon>Planctomycetia</taxon>
        <taxon>Planctomycetales</taxon>
        <taxon>Planctomycetaceae</taxon>
        <taxon>Gimesia</taxon>
    </lineage>
</organism>
<protein>
    <submittedName>
        <fullName evidence="1">Uncharacterized protein</fullName>
    </submittedName>
</protein>
<name>A0A517WAC4_9PLAN</name>
<dbReference type="AlphaFoldDB" id="A0A517WAC4"/>